<sequence length="40" mass="4681">MHPKIIAADRVHRQTLFHFSIKKEEAEAPPHFTLHISLHP</sequence>
<evidence type="ECO:0000313" key="1">
    <source>
        <dbReference type="EMBL" id="EEP28201.1"/>
    </source>
</evidence>
<evidence type="ECO:0000313" key="2">
    <source>
        <dbReference type="Proteomes" id="UP000003494"/>
    </source>
</evidence>
<protein>
    <submittedName>
        <fullName evidence="1">Uncharacterized protein</fullName>
    </submittedName>
</protein>
<dbReference type="HOGENOM" id="CLU_3296500_0_0_9"/>
<dbReference type="AlphaFoldDB" id="C4GAQ9"/>
<accession>C4GAQ9</accession>
<comment type="caution">
    <text evidence="1">The sequence shown here is derived from an EMBL/GenBank/DDBJ whole genome shotgun (WGS) entry which is preliminary data.</text>
</comment>
<dbReference type="EMBL" id="ACIP02000002">
    <property type="protein sequence ID" value="EEP28201.1"/>
    <property type="molecule type" value="Genomic_DNA"/>
</dbReference>
<dbReference type="Proteomes" id="UP000003494">
    <property type="component" value="Unassembled WGS sequence"/>
</dbReference>
<reference evidence="1" key="1">
    <citation type="submission" date="2009-04" db="EMBL/GenBank/DDBJ databases">
        <authorList>
            <person name="Weinstock G."/>
            <person name="Sodergren E."/>
            <person name="Clifton S."/>
            <person name="Fulton L."/>
            <person name="Fulton B."/>
            <person name="Courtney L."/>
            <person name="Fronick C."/>
            <person name="Harrison M."/>
            <person name="Strong C."/>
            <person name="Farmer C."/>
            <person name="Delahaunty K."/>
            <person name="Markovic C."/>
            <person name="Hall O."/>
            <person name="Minx P."/>
            <person name="Tomlinson C."/>
            <person name="Mitreva M."/>
            <person name="Nelson J."/>
            <person name="Hou S."/>
            <person name="Wollam A."/>
            <person name="Pepin K.H."/>
            <person name="Johnson M."/>
            <person name="Bhonagiri V."/>
            <person name="Nash W.E."/>
            <person name="Warren W."/>
            <person name="Chinwalla A."/>
            <person name="Mardis E.R."/>
            <person name="Wilson R.K."/>
        </authorList>
    </citation>
    <scope>NUCLEOTIDE SEQUENCE [LARGE SCALE GENOMIC DNA]</scope>
    <source>
        <strain evidence="1">DSM 14600</strain>
    </source>
</reference>
<keyword evidence="2" id="KW-1185">Reference proteome</keyword>
<name>C4GAQ9_9FIRM</name>
<organism evidence="1 2">
    <name type="scientific">Shuttleworthella satelles DSM 14600</name>
    <dbReference type="NCBI Taxonomy" id="626523"/>
    <lineage>
        <taxon>Bacteria</taxon>
        <taxon>Bacillati</taxon>
        <taxon>Bacillota</taxon>
        <taxon>Clostridia</taxon>
        <taxon>Lachnospirales</taxon>
        <taxon>Lachnospiraceae</taxon>
        <taxon>Shuttleworthella</taxon>
    </lineage>
</organism>
<proteinExistence type="predicted"/>
<gene>
    <name evidence="1" type="ORF">GCWU000342_01009</name>
</gene>